<dbReference type="OrthoDB" id="5973910at2759"/>
<feature type="compositionally biased region" description="Acidic residues" evidence="7">
    <location>
        <begin position="637"/>
        <end position="653"/>
    </location>
</feature>
<evidence type="ECO:0000256" key="7">
    <source>
        <dbReference type="SAM" id="MobiDB-lite"/>
    </source>
</evidence>
<organism evidence="9 13">
    <name type="scientific">Branchiostoma floridae</name>
    <name type="common">Florida lancelet</name>
    <name type="synonym">Amphioxus</name>
    <dbReference type="NCBI Taxonomy" id="7739"/>
    <lineage>
        <taxon>Eukaryota</taxon>
        <taxon>Metazoa</taxon>
        <taxon>Chordata</taxon>
        <taxon>Cephalochordata</taxon>
        <taxon>Leptocardii</taxon>
        <taxon>Amphioxiformes</taxon>
        <taxon>Branchiostomatidae</taxon>
        <taxon>Branchiostoma</taxon>
    </lineage>
</organism>
<feature type="region of interest" description="Disordered" evidence="7">
    <location>
        <begin position="589"/>
        <end position="653"/>
    </location>
</feature>
<dbReference type="AlphaFoldDB" id="A0A9J7KPW2"/>
<dbReference type="Gene3D" id="2.60.220.30">
    <property type="match status" value="1"/>
</dbReference>
<dbReference type="KEGG" id="bfo:118410404"/>
<keyword evidence="6" id="KW-0393">Immunoglobulin domain</keyword>
<comment type="function">
    <text evidence="6">Receptor for netrin required for axon guidance. Mediates axon repulsion of neuronal growth cones in the developing nervous system upon ligand binding.</text>
</comment>
<evidence type="ECO:0000313" key="10">
    <source>
        <dbReference type="RefSeq" id="XP_035667991.1"/>
    </source>
</evidence>
<keyword evidence="5 6" id="KW-0472">Membrane</keyword>
<dbReference type="RefSeq" id="XP_035667994.1">
    <property type="nucleotide sequence ID" value="XM_035812101.1"/>
</dbReference>
<evidence type="ECO:0000313" key="9">
    <source>
        <dbReference type="Proteomes" id="UP000001554"/>
    </source>
</evidence>
<keyword evidence="9" id="KW-1185">Reference proteome</keyword>
<evidence type="ECO:0000313" key="11">
    <source>
        <dbReference type="RefSeq" id="XP_035667992.1"/>
    </source>
</evidence>
<dbReference type="OMA" id="LSYKHCA"/>
<dbReference type="PANTHER" id="PTHR12582:SF41">
    <property type="entry name" value="UNC5C-LIKE PROTEIN"/>
    <property type="match status" value="1"/>
</dbReference>
<dbReference type="SMART" id="SM00005">
    <property type="entry name" value="DEATH"/>
    <property type="match status" value="1"/>
</dbReference>
<evidence type="ECO:0000256" key="5">
    <source>
        <dbReference type="ARBA" id="ARBA00023136"/>
    </source>
</evidence>
<dbReference type="GeneID" id="118410404"/>
<keyword evidence="6" id="KW-0217">Developmental protein</keyword>
<feature type="region of interest" description="Disordered" evidence="7">
    <location>
        <begin position="464"/>
        <end position="505"/>
    </location>
</feature>
<evidence type="ECO:0000256" key="1">
    <source>
        <dbReference type="ARBA" id="ARBA00004167"/>
    </source>
</evidence>
<dbReference type="RefSeq" id="XP_035667995.1">
    <property type="nucleotide sequence ID" value="XM_035812102.1"/>
</dbReference>
<protein>
    <recommendedName>
        <fullName evidence="6">Netrin receptor UNC5</fullName>
    </recommendedName>
</protein>
<dbReference type="GO" id="GO:0005042">
    <property type="term" value="F:netrin receptor activity"/>
    <property type="evidence" value="ECO:0007669"/>
    <property type="project" value="UniProtKB-UniRule"/>
</dbReference>
<dbReference type="InterPro" id="IPR000906">
    <property type="entry name" value="ZU5_dom"/>
</dbReference>
<comment type="subcellular location">
    <subcellularLocation>
        <location evidence="6">Cell membrane</location>
        <topology evidence="6">Single-pass type I membrane protein</topology>
    </subcellularLocation>
    <subcellularLocation>
        <location evidence="1">Membrane</location>
        <topology evidence="1">Single-pass membrane protein</topology>
    </subcellularLocation>
</comment>
<comment type="similarity">
    <text evidence="2 6">Belongs to the unc-5 family.</text>
</comment>
<accession>A0A9J7KPW2</accession>
<evidence type="ECO:0000256" key="4">
    <source>
        <dbReference type="ARBA" id="ARBA00022989"/>
    </source>
</evidence>
<dbReference type="SMART" id="SM00218">
    <property type="entry name" value="ZU5"/>
    <property type="match status" value="1"/>
</dbReference>
<feature type="transmembrane region" description="Helical" evidence="6">
    <location>
        <begin position="22"/>
        <end position="44"/>
    </location>
</feature>
<dbReference type="Proteomes" id="UP000001554">
    <property type="component" value="Chromosome 2"/>
</dbReference>
<evidence type="ECO:0000256" key="6">
    <source>
        <dbReference type="RuleBase" id="RU367033"/>
    </source>
</evidence>
<keyword evidence="6" id="KW-0675">Receptor</keyword>
<gene>
    <name evidence="10 11 12 13" type="primary">LOC118410404</name>
</gene>
<reference evidence="10 11" key="2">
    <citation type="submission" date="2025-04" db="UniProtKB">
        <authorList>
            <consortium name="RefSeq"/>
        </authorList>
    </citation>
    <scope>IDENTIFICATION</scope>
    <source>
        <strain evidence="10 11">S238N-H82</strain>
        <tissue evidence="10 11">Testes</tissue>
    </source>
</reference>
<dbReference type="PANTHER" id="PTHR12582">
    <property type="entry name" value="NETRIN RECEPTOR UNC5"/>
    <property type="match status" value="1"/>
</dbReference>
<dbReference type="InterPro" id="IPR033772">
    <property type="entry name" value="UPA"/>
</dbReference>
<reference evidence="9" key="1">
    <citation type="journal article" date="2020" name="Nat. Ecol. Evol.">
        <title>Deeply conserved synteny resolves early events in vertebrate evolution.</title>
        <authorList>
            <person name="Simakov O."/>
            <person name="Marletaz F."/>
            <person name="Yue J.X."/>
            <person name="O'Connell B."/>
            <person name="Jenkins J."/>
            <person name="Brandt A."/>
            <person name="Calef R."/>
            <person name="Tung C.H."/>
            <person name="Huang T.K."/>
            <person name="Schmutz J."/>
            <person name="Satoh N."/>
            <person name="Yu J.K."/>
            <person name="Putnam N.H."/>
            <person name="Green R.E."/>
            <person name="Rokhsar D.S."/>
        </authorList>
    </citation>
    <scope>NUCLEOTIDE SEQUENCE [LARGE SCALE GENOMIC DNA]</scope>
    <source>
        <strain evidence="9">S238N-H82</strain>
    </source>
</reference>
<evidence type="ECO:0000313" key="12">
    <source>
        <dbReference type="RefSeq" id="XP_035667994.1"/>
    </source>
</evidence>
<proteinExistence type="inferred from homology"/>
<feature type="domain" description="ZU5" evidence="8">
    <location>
        <begin position="177"/>
        <end position="317"/>
    </location>
</feature>
<sequence length="653" mass="72798">MGTKAPSRGDHDDKDGISEKTLLFGVVTAVAIFLLLVVLLLLCLKYKWWQSLSKKFSTSSICSRVEEPTTDLSVWPVYRNGQTLSLGYPALNIGRSQHFSYTNEAAHFQTYTYEGRVSGDFCSGVQGENSLPSTVIPPPVSSVDFCDRRGIPDDFLYDLRKQEDTSKIKTVHGKLVVCVSRWVDHRGAVLMLDCMGISLTIPPGALESSRRELISLTLVWDLNDGPKLTEKQGLVSPVVHCGPHGLTLKRPCTLTYKHCAFEPTLVSTWTSETHLFGDKKWRMLCKKRDADRQCSFLGDECIVRLNHFSLYTSIMTAEDGGVVRKWLQMVPFAYALRDGRFYEVRVYLLNNTPCALQFARYKEGELGGRQCNAEKLLLFEGDGSNLKLELTTLCEGWTNTDAPKEDVQFVQLWHNLCPYASFCFQRDNPTVSDISLTIVAYQRNRMEDSAKLRILAATEAGQCTWPSDAQNSSRPGSSRSTMPSSEKDPNSSQIGTPLLGLPGPRVPRIPHPLRMKLQMLLDARSTLGNDWRAFAGKLNLDHCIRWLETQPSPMAILLDRFEEEGRTVQDLGCLLYQMERLDAAATVTDHLKETEPRRGSDQTTDSSSDVTMATAATGTDDTTASEGRVVGMTTEDALADDQAISEDEQSTDL</sequence>
<dbReference type="RefSeq" id="XP_035667991.1">
    <property type="nucleotide sequence ID" value="XM_035812098.1"/>
</dbReference>
<dbReference type="InterPro" id="IPR000488">
    <property type="entry name" value="Death_dom"/>
</dbReference>
<evidence type="ECO:0000259" key="8">
    <source>
        <dbReference type="PROSITE" id="PS51145"/>
    </source>
</evidence>
<dbReference type="InterPro" id="IPR037936">
    <property type="entry name" value="UNC5A-D"/>
</dbReference>
<dbReference type="Pfam" id="PF00791">
    <property type="entry name" value="ZU5"/>
    <property type="match status" value="1"/>
</dbReference>
<evidence type="ECO:0000256" key="2">
    <source>
        <dbReference type="ARBA" id="ARBA00009844"/>
    </source>
</evidence>
<feature type="compositionally biased region" description="Basic and acidic residues" evidence="7">
    <location>
        <begin position="589"/>
        <end position="600"/>
    </location>
</feature>
<dbReference type="GO" id="GO:0005886">
    <property type="term" value="C:plasma membrane"/>
    <property type="evidence" value="ECO:0007669"/>
    <property type="project" value="UniProtKB-SubCell"/>
</dbReference>
<dbReference type="PROSITE" id="PS51145">
    <property type="entry name" value="ZU5"/>
    <property type="match status" value="1"/>
</dbReference>
<dbReference type="InterPro" id="IPR011029">
    <property type="entry name" value="DEATH-like_dom_sf"/>
</dbReference>
<name>A0A9J7KPW2_BRAFL</name>
<dbReference type="Pfam" id="PF00531">
    <property type="entry name" value="Death"/>
    <property type="match status" value="1"/>
</dbReference>
<evidence type="ECO:0000313" key="13">
    <source>
        <dbReference type="RefSeq" id="XP_035667995.1"/>
    </source>
</evidence>
<feature type="compositionally biased region" description="Polar residues" evidence="7">
    <location>
        <begin position="464"/>
        <end position="494"/>
    </location>
</feature>
<dbReference type="Gene3D" id="1.10.533.10">
    <property type="entry name" value="Death Domain, Fas"/>
    <property type="match status" value="1"/>
</dbReference>
<dbReference type="RefSeq" id="XP_035667992.1">
    <property type="nucleotide sequence ID" value="XM_035812099.1"/>
</dbReference>
<dbReference type="SUPFAM" id="SSF47986">
    <property type="entry name" value="DEATH domain"/>
    <property type="match status" value="1"/>
</dbReference>
<keyword evidence="3 6" id="KW-0812">Transmembrane</keyword>
<feature type="compositionally biased region" description="Low complexity" evidence="7">
    <location>
        <begin position="601"/>
        <end position="624"/>
    </location>
</feature>
<keyword evidence="4 6" id="KW-1133">Transmembrane helix</keyword>
<dbReference type="Pfam" id="PF17217">
    <property type="entry name" value="UPA"/>
    <property type="match status" value="1"/>
</dbReference>
<evidence type="ECO:0000256" key="3">
    <source>
        <dbReference type="ARBA" id="ARBA00022692"/>
    </source>
</evidence>